<evidence type="ECO:0000313" key="1">
    <source>
        <dbReference type="EMBL" id="VVC27689.1"/>
    </source>
</evidence>
<protein>
    <submittedName>
        <fullName evidence="1">Uncharacterized protein</fullName>
    </submittedName>
</protein>
<reference evidence="1 2" key="1">
    <citation type="submission" date="2019-08" db="EMBL/GenBank/DDBJ databases">
        <authorList>
            <person name="Alioto T."/>
            <person name="Alioto T."/>
            <person name="Gomez Garrido J."/>
        </authorList>
    </citation>
    <scope>NUCLEOTIDE SEQUENCE [LARGE SCALE GENOMIC DNA]</scope>
</reference>
<dbReference type="Proteomes" id="UP000325440">
    <property type="component" value="Unassembled WGS sequence"/>
</dbReference>
<proteinExistence type="predicted"/>
<sequence length="54" mass="6134">MLDVFGRNIAPSDVQNMLCGLEHFSFQDSDWASHDQIKATFCGSQSFYSMIEDI</sequence>
<name>A0A5E4M8H5_9HEMI</name>
<gene>
    <name evidence="1" type="ORF">CINCED_3A004240</name>
</gene>
<dbReference type="EMBL" id="CABPRJ010000476">
    <property type="protein sequence ID" value="VVC27689.1"/>
    <property type="molecule type" value="Genomic_DNA"/>
</dbReference>
<accession>A0A5E4M8H5</accession>
<organism evidence="1 2">
    <name type="scientific">Cinara cedri</name>
    <dbReference type="NCBI Taxonomy" id="506608"/>
    <lineage>
        <taxon>Eukaryota</taxon>
        <taxon>Metazoa</taxon>
        <taxon>Ecdysozoa</taxon>
        <taxon>Arthropoda</taxon>
        <taxon>Hexapoda</taxon>
        <taxon>Insecta</taxon>
        <taxon>Pterygota</taxon>
        <taxon>Neoptera</taxon>
        <taxon>Paraneoptera</taxon>
        <taxon>Hemiptera</taxon>
        <taxon>Sternorrhyncha</taxon>
        <taxon>Aphidomorpha</taxon>
        <taxon>Aphidoidea</taxon>
        <taxon>Aphididae</taxon>
        <taxon>Lachninae</taxon>
        <taxon>Cinara</taxon>
    </lineage>
</organism>
<keyword evidence="2" id="KW-1185">Reference proteome</keyword>
<evidence type="ECO:0000313" key="2">
    <source>
        <dbReference type="Proteomes" id="UP000325440"/>
    </source>
</evidence>
<dbReference type="AlphaFoldDB" id="A0A5E4M8H5"/>